<dbReference type="EMBL" id="FNBN01000004">
    <property type="protein sequence ID" value="SDG38001.1"/>
    <property type="molecule type" value="Genomic_DNA"/>
</dbReference>
<dbReference type="STRING" id="104663.SAMN04488121_10461"/>
<name>A0A1G7TRV4_CHIFI</name>
<feature type="transmembrane region" description="Helical" evidence="1">
    <location>
        <begin position="10"/>
        <end position="27"/>
    </location>
</feature>
<organism evidence="2 3">
    <name type="scientific">Chitinophaga filiformis</name>
    <name type="common">Myxococcus filiformis</name>
    <name type="synonym">Flexibacter filiformis</name>
    <dbReference type="NCBI Taxonomy" id="104663"/>
    <lineage>
        <taxon>Bacteria</taxon>
        <taxon>Pseudomonadati</taxon>
        <taxon>Bacteroidota</taxon>
        <taxon>Chitinophagia</taxon>
        <taxon>Chitinophagales</taxon>
        <taxon>Chitinophagaceae</taxon>
        <taxon>Chitinophaga</taxon>
    </lineage>
</organism>
<evidence type="ECO:0008006" key="4">
    <source>
        <dbReference type="Google" id="ProtNLM"/>
    </source>
</evidence>
<keyword evidence="1" id="KW-0812">Transmembrane</keyword>
<reference evidence="3" key="1">
    <citation type="submission" date="2016-10" db="EMBL/GenBank/DDBJ databases">
        <authorList>
            <person name="Varghese N."/>
            <person name="Submissions S."/>
        </authorList>
    </citation>
    <scope>NUCLEOTIDE SEQUENCE [LARGE SCALE GENOMIC DNA]</scope>
    <source>
        <strain evidence="3">DSM 527</strain>
    </source>
</reference>
<evidence type="ECO:0000313" key="2">
    <source>
        <dbReference type="EMBL" id="SDG38001.1"/>
    </source>
</evidence>
<gene>
    <name evidence="2" type="ORF">SAMN04488121_10461</name>
</gene>
<feature type="transmembrane region" description="Helical" evidence="1">
    <location>
        <begin position="102"/>
        <end position="129"/>
    </location>
</feature>
<evidence type="ECO:0000313" key="3">
    <source>
        <dbReference type="Proteomes" id="UP000199045"/>
    </source>
</evidence>
<feature type="transmembrane region" description="Helical" evidence="1">
    <location>
        <begin position="149"/>
        <end position="175"/>
    </location>
</feature>
<feature type="transmembrane region" description="Helical" evidence="1">
    <location>
        <begin position="212"/>
        <end position="232"/>
    </location>
</feature>
<feature type="transmembrane region" description="Helical" evidence="1">
    <location>
        <begin position="182"/>
        <end position="200"/>
    </location>
</feature>
<keyword evidence="1" id="KW-0472">Membrane</keyword>
<dbReference type="OrthoDB" id="102112at2"/>
<dbReference type="AlphaFoldDB" id="A0A1G7TRV4"/>
<evidence type="ECO:0000256" key="1">
    <source>
        <dbReference type="SAM" id="Phobius"/>
    </source>
</evidence>
<dbReference type="RefSeq" id="WP_089834254.1">
    <property type="nucleotide sequence ID" value="NZ_FNBN01000004.1"/>
</dbReference>
<feature type="transmembrane region" description="Helical" evidence="1">
    <location>
        <begin position="73"/>
        <end position="90"/>
    </location>
</feature>
<keyword evidence="1" id="KW-1133">Transmembrane helix</keyword>
<dbReference type="Proteomes" id="UP000199045">
    <property type="component" value="Unassembled WGS sequence"/>
</dbReference>
<feature type="transmembrane region" description="Helical" evidence="1">
    <location>
        <begin position="262"/>
        <end position="281"/>
    </location>
</feature>
<protein>
    <recommendedName>
        <fullName evidence="4">DoxX protein</fullName>
    </recommendedName>
</protein>
<proteinExistence type="predicted"/>
<accession>A0A1G7TRV4</accession>
<sequence length="502" mass="58580">MHPWNNASKIAFRICFIFYLIMCIPFSKEWYDRLFAVHWDALHYRDIYDITRFQPAIVKFDNSNWNLMGYTDWLLILAISIIGGLIFSFVDRRRPSYYALNYWLMVLIRYRAAIGIIGFGFLKIFPVQMPFPSLAMLNTDFGQYSAQKLYWVSVGIVPWYQSFAGVFEIGAGLLLLFRKTTVYGAILLFAAMADIVYVNFSYDGNVHIYSSYFVILAAYLLAYDLPYFYAFFIKERYVIPYHYYPSFTEKWQQYLRTGLKSGLLFIFVGVTAYLQLMNFLYDPYKQPSLKGVPALRGNYNVTFFSINNKEIAYDPFDTTRWQHVTFEKWSTFTFSTNQPQNLDLSNGIALPMRDINRTFELTGMAGRRTYFYYEADTVQQLLHLHNKNPLNKKASITSNSFYLAGGSKPILYDTITIIPDVIRKEINGIDERARSWRRQKHILLEYANAQPGEDMTLHYTTKDGSRIIMTGVTRNGDSLYIVLDKVEKHYLLTESSLNAGNY</sequence>